<reference evidence="2" key="1">
    <citation type="submission" date="2017-04" db="EMBL/GenBank/DDBJ databases">
        <authorList>
            <person name="Varghese N."/>
            <person name="Submissions S."/>
        </authorList>
    </citation>
    <scope>NUCLEOTIDE SEQUENCE [LARGE SCALE GENOMIC DNA]</scope>
    <source>
        <strain evidence="2">DSM 4125</strain>
    </source>
</reference>
<proteinExistence type="predicted"/>
<dbReference type="RefSeq" id="WP_245830810.1">
    <property type="nucleotide sequence ID" value="NZ_FXAW01000001.1"/>
</dbReference>
<dbReference type="Pfam" id="PF20365">
    <property type="entry name" value="DUF6660"/>
    <property type="match status" value="1"/>
</dbReference>
<dbReference type="EMBL" id="FXAW01000001">
    <property type="protein sequence ID" value="SMG13814.1"/>
    <property type="molecule type" value="Genomic_DNA"/>
</dbReference>
<organism evidence="1 2">
    <name type="scientific">Marivirga sericea</name>
    <dbReference type="NCBI Taxonomy" id="1028"/>
    <lineage>
        <taxon>Bacteria</taxon>
        <taxon>Pseudomonadati</taxon>
        <taxon>Bacteroidota</taxon>
        <taxon>Cytophagia</taxon>
        <taxon>Cytophagales</taxon>
        <taxon>Marivirgaceae</taxon>
        <taxon>Marivirga</taxon>
    </lineage>
</organism>
<sequence>MITISTNFQTLLLQYPCIELIRIFAEVKITCYILSFYFMALTGVACADTVPQRDTSENISVVNTADNNHDHDSNRGWDGCSPLCVCHCCHVHFLSAAGIDFTHLLKLPAVHTAYIQDFSSIEISGFLKPPMS</sequence>
<accession>A0A1X7IG92</accession>
<dbReference type="InterPro" id="IPR046601">
    <property type="entry name" value="DUF6660"/>
</dbReference>
<evidence type="ECO:0000313" key="1">
    <source>
        <dbReference type="EMBL" id="SMG13814.1"/>
    </source>
</evidence>
<dbReference type="STRING" id="1028.SAMN05661096_00631"/>
<dbReference type="AlphaFoldDB" id="A0A1X7IG92"/>
<protein>
    <submittedName>
        <fullName evidence="1">Uncharacterized protein</fullName>
    </submittedName>
</protein>
<keyword evidence="2" id="KW-1185">Reference proteome</keyword>
<gene>
    <name evidence="1" type="ORF">SAMN05661096_00631</name>
</gene>
<dbReference type="Proteomes" id="UP000193804">
    <property type="component" value="Unassembled WGS sequence"/>
</dbReference>
<name>A0A1X7IG92_9BACT</name>
<evidence type="ECO:0000313" key="2">
    <source>
        <dbReference type="Proteomes" id="UP000193804"/>
    </source>
</evidence>